<dbReference type="InterPro" id="IPR051675">
    <property type="entry name" value="Endo/Exo/Phosphatase_dom_1"/>
</dbReference>
<keyword evidence="3" id="KW-1185">Reference proteome</keyword>
<dbReference type="AlphaFoldDB" id="A0A516GMC3"/>
<gene>
    <name evidence="2" type="ORF">FNB79_00535</name>
</gene>
<dbReference type="PANTHER" id="PTHR21180:SF32">
    <property type="entry name" value="ENDONUCLEASE_EXONUCLEASE_PHOSPHATASE FAMILY DOMAIN-CONTAINING PROTEIN 1"/>
    <property type="match status" value="1"/>
</dbReference>
<dbReference type="InterPro" id="IPR010994">
    <property type="entry name" value="RuvA_2-like"/>
</dbReference>
<protein>
    <submittedName>
        <fullName evidence="2">Helix-hairpin-helix domain-containing protein</fullName>
    </submittedName>
</protein>
<dbReference type="KEGG" id="fop:FNB79_00535"/>
<dbReference type="SUPFAM" id="SSF47781">
    <property type="entry name" value="RuvA domain 2-like"/>
    <property type="match status" value="2"/>
</dbReference>
<keyword evidence="1" id="KW-0472">Membrane</keyword>
<dbReference type="Gene3D" id="1.10.150.320">
    <property type="entry name" value="Photosystem II 12 kDa extrinsic protein"/>
    <property type="match status" value="1"/>
</dbReference>
<evidence type="ECO:0000313" key="3">
    <source>
        <dbReference type="Proteomes" id="UP000319209"/>
    </source>
</evidence>
<evidence type="ECO:0000256" key="1">
    <source>
        <dbReference type="SAM" id="Phobius"/>
    </source>
</evidence>
<name>A0A516GMC3_9FLAO</name>
<dbReference type="Gene3D" id="1.10.150.280">
    <property type="entry name" value="AF1531-like domain"/>
    <property type="match status" value="1"/>
</dbReference>
<proteinExistence type="predicted"/>
<keyword evidence="1" id="KW-1133">Transmembrane helix</keyword>
<organism evidence="2 3">
    <name type="scientific">Formosa sediminum</name>
    <dbReference type="NCBI Taxonomy" id="2594004"/>
    <lineage>
        <taxon>Bacteria</taxon>
        <taxon>Pseudomonadati</taxon>
        <taxon>Bacteroidota</taxon>
        <taxon>Flavobacteriia</taxon>
        <taxon>Flavobacteriales</taxon>
        <taxon>Flavobacteriaceae</taxon>
        <taxon>Formosa</taxon>
    </lineage>
</organism>
<evidence type="ECO:0000313" key="2">
    <source>
        <dbReference type="EMBL" id="QDO92530.1"/>
    </source>
</evidence>
<dbReference type="PANTHER" id="PTHR21180">
    <property type="entry name" value="ENDONUCLEASE/EXONUCLEASE/PHOSPHATASE FAMILY DOMAIN-CONTAINING PROTEIN 1"/>
    <property type="match status" value="1"/>
</dbReference>
<dbReference type="Pfam" id="PF12836">
    <property type="entry name" value="HHH_3"/>
    <property type="match status" value="2"/>
</dbReference>
<reference evidence="2 3" key="1">
    <citation type="submission" date="2019-07" db="EMBL/GenBank/DDBJ databases">
        <title>Genome sequencing for Formosa sp. PS13.</title>
        <authorList>
            <person name="Park S.-J."/>
        </authorList>
    </citation>
    <scope>NUCLEOTIDE SEQUENCE [LARGE SCALE GENOMIC DNA]</scope>
    <source>
        <strain evidence="2 3">PS13</strain>
    </source>
</reference>
<feature type="transmembrane region" description="Helical" evidence="1">
    <location>
        <begin position="16"/>
        <end position="35"/>
    </location>
</feature>
<dbReference type="EMBL" id="CP041637">
    <property type="protein sequence ID" value="QDO92530.1"/>
    <property type="molecule type" value="Genomic_DNA"/>
</dbReference>
<dbReference type="OrthoDB" id="981124at2"/>
<keyword evidence="1" id="KW-0812">Transmembrane</keyword>
<sequence>MKQFKSHIMFTKQQRYGIFLLLFIMVSLQCIYWFWNPFEVKDTLSPDSLKVFQKEIDSLKNIELKDTTPQILPFNPNYITDFKGYTLGMSNEEIDRLHAFRAQNKWINSTADFQKVTGVSDSLLQVIAPYFKFPDWINQKSKALKPRTQYSNRKLTFSQKLDLNKATAAQLQSVYGVGEKLSLRIVRFRDSFNGGFISDIQLQDVYGLTPDVIEAIKEKFTVKTPRAVVKLNLNTANTDDLVKVQHIDYPLAKAILEYRTLHEGYRDLDELLKVKGFPLQKLDIIKLYLAIN</sequence>
<accession>A0A516GMC3</accession>
<dbReference type="Proteomes" id="UP000319209">
    <property type="component" value="Chromosome"/>
</dbReference>